<comment type="catalytic activity">
    <reaction evidence="8">
        <text>adenosine(58) in tRNA + S-adenosyl-L-methionine = N(1)-methyladenosine(58) in tRNA + S-adenosyl-L-homocysteine + H(+)</text>
        <dbReference type="Rhea" id="RHEA:43152"/>
        <dbReference type="Rhea" id="RHEA-COMP:10365"/>
        <dbReference type="Rhea" id="RHEA-COMP:10366"/>
        <dbReference type="ChEBI" id="CHEBI:15378"/>
        <dbReference type="ChEBI" id="CHEBI:57856"/>
        <dbReference type="ChEBI" id="CHEBI:59789"/>
        <dbReference type="ChEBI" id="CHEBI:74411"/>
        <dbReference type="ChEBI" id="CHEBI:74491"/>
        <dbReference type="EC" id="2.1.1.220"/>
    </reaction>
</comment>
<dbReference type="STRING" id="35570.A0A1I8PCD6"/>
<dbReference type="Gene3D" id="3.40.50.150">
    <property type="entry name" value="Vaccinia Virus protein VP39"/>
    <property type="match status" value="1"/>
</dbReference>
<evidence type="ECO:0000313" key="12">
    <source>
        <dbReference type="Proteomes" id="UP000095300"/>
    </source>
</evidence>
<evidence type="ECO:0000256" key="8">
    <source>
        <dbReference type="PIRNR" id="PIRNR017269"/>
    </source>
</evidence>
<evidence type="ECO:0000259" key="10">
    <source>
        <dbReference type="Pfam" id="PF08704"/>
    </source>
</evidence>
<evidence type="ECO:0000313" key="11">
    <source>
        <dbReference type="EnsemblMetazoa" id="SCAU006818-PA"/>
    </source>
</evidence>
<comment type="function">
    <text evidence="8">Catalytic subunit of tRNA (adenine-N(1)-)-methyltransferase, which catalyzes the formation of N(1)-methyladenine at position 58 (m1A58) in initiator methionyl-tRNA.</text>
</comment>
<evidence type="ECO:0000256" key="2">
    <source>
        <dbReference type="ARBA" id="ARBA00022603"/>
    </source>
</evidence>
<dbReference type="GO" id="GO:0005634">
    <property type="term" value="C:nucleus"/>
    <property type="evidence" value="ECO:0007669"/>
    <property type="project" value="UniProtKB-SubCell"/>
</dbReference>
<comment type="subcellular location">
    <subcellularLocation>
        <location evidence="1 8">Nucleus</location>
    </subcellularLocation>
</comment>
<keyword evidence="2 8" id="KW-0489">Methyltransferase</keyword>
<evidence type="ECO:0000256" key="4">
    <source>
        <dbReference type="ARBA" id="ARBA00022691"/>
    </source>
</evidence>
<dbReference type="GO" id="GO:0030488">
    <property type="term" value="P:tRNA methylation"/>
    <property type="evidence" value="ECO:0007669"/>
    <property type="project" value="InterPro"/>
</dbReference>
<name>A0A1I8PCD6_STOCA</name>
<keyword evidence="6 8" id="KW-0539">Nucleus</keyword>
<dbReference type="FunFam" id="3.10.330.20:FF:000002">
    <property type="entry name" value="tRNA (adenine(58)-N(1))-methyltransferase catalytic subunit TRMT61A"/>
    <property type="match status" value="1"/>
</dbReference>
<proteinExistence type="inferred from homology"/>
<dbReference type="Pfam" id="PF08704">
    <property type="entry name" value="GCD14"/>
    <property type="match status" value="1"/>
</dbReference>
<dbReference type="SUPFAM" id="SSF53335">
    <property type="entry name" value="S-adenosyl-L-methionine-dependent methyltransferases"/>
    <property type="match status" value="1"/>
</dbReference>
<feature type="binding site" evidence="9">
    <location>
        <begin position="122"/>
        <end position="125"/>
    </location>
    <ligand>
        <name>S-adenosyl-L-methionine</name>
        <dbReference type="ChEBI" id="CHEBI:59789"/>
    </ligand>
</feature>
<keyword evidence="5 8" id="KW-0819">tRNA processing</keyword>
<dbReference type="InterPro" id="IPR029063">
    <property type="entry name" value="SAM-dependent_MTases_sf"/>
</dbReference>
<dbReference type="InterPro" id="IPR014816">
    <property type="entry name" value="tRNA_MeTrfase_Gcd14"/>
</dbReference>
<feature type="binding site" evidence="9">
    <location>
        <position position="191"/>
    </location>
    <ligand>
        <name>S-adenosyl-L-methionine</name>
        <dbReference type="ChEBI" id="CHEBI:59789"/>
    </ligand>
</feature>
<comment type="catalytic activity">
    <reaction evidence="7">
        <text>an adenosine in mRNA + S-adenosyl-L-methionine = an N(1)-methyladenosine in mRNA + S-adenosyl-L-homocysteine + H(+)</text>
        <dbReference type="Rhea" id="RHEA:55392"/>
        <dbReference type="Rhea" id="RHEA-COMP:12414"/>
        <dbReference type="Rhea" id="RHEA-COMP:12415"/>
        <dbReference type="ChEBI" id="CHEBI:15378"/>
        <dbReference type="ChEBI" id="CHEBI:57856"/>
        <dbReference type="ChEBI" id="CHEBI:59789"/>
        <dbReference type="ChEBI" id="CHEBI:74411"/>
        <dbReference type="ChEBI" id="CHEBI:74491"/>
    </reaction>
</comment>
<gene>
    <name evidence="11" type="primary">106089953</name>
</gene>
<organism evidence="11 12">
    <name type="scientific">Stomoxys calcitrans</name>
    <name type="common">Stable fly</name>
    <name type="synonym">Conops calcitrans</name>
    <dbReference type="NCBI Taxonomy" id="35570"/>
    <lineage>
        <taxon>Eukaryota</taxon>
        <taxon>Metazoa</taxon>
        <taxon>Ecdysozoa</taxon>
        <taxon>Arthropoda</taxon>
        <taxon>Hexapoda</taxon>
        <taxon>Insecta</taxon>
        <taxon>Pterygota</taxon>
        <taxon>Neoptera</taxon>
        <taxon>Endopterygota</taxon>
        <taxon>Diptera</taxon>
        <taxon>Brachycera</taxon>
        <taxon>Muscomorpha</taxon>
        <taxon>Muscoidea</taxon>
        <taxon>Muscidae</taxon>
        <taxon>Stomoxys</taxon>
    </lineage>
</organism>
<dbReference type="PANTHER" id="PTHR12133">
    <property type="entry name" value="TRNA (ADENINE(58)-N(1))-METHYLTRANSFERASE"/>
    <property type="match status" value="1"/>
</dbReference>
<dbReference type="PROSITE" id="PS51620">
    <property type="entry name" value="SAM_TRM61"/>
    <property type="match status" value="1"/>
</dbReference>
<reference evidence="11" key="1">
    <citation type="submission" date="2020-05" db="UniProtKB">
        <authorList>
            <consortium name="EnsemblMetazoa"/>
        </authorList>
    </citation>
    <scope>IDENTIFICATION</scope>
    <source>
        <strain evidence="11">USDA</strain>
    </source>
</reference>
<dbReference type="GO" id="GO:0031515">
    <property type="term" value="C:tRNA (m1A) methyltransferase complex"/>
    <property type="evidence" value="ECO:0007669"/>
    <property type="project" value="UniProtKB-UniRule"/>
</dbReference>
<keyword evidence="12" id="KW-1185">Reference proteome</keyword>
<dbReference type="EC" id="2.1.1.220" evidence="8"/>
<evidence type="ECO:0000256" key="1">
    <source>
        <dbReference type="ARBA" id="ARBA00004123"/>
    </source>
</evidence>
<dbReference type="VEuPathDB" id="VectorBase:SCAU006818"/>
<comment type="similarity">
    <text evidence="8">Belongs to the class I-like SAM-binding methyltransferase superfamily. TRM61 family.</text>
</comment>
<feature type="domain" description="tRNA (adenine(58)-N(1))-methyltransferase catalytic subunit TRM61 C-terminal" evidence="10">
    <location>
        <begin position="72"/>
        <end position="313"/>
    </location>
</feature>
<dbReference type="Gene3D" id="3.10.330.20">
    <property type="match status" value="1"/>
</dbReference>
<dbReference type="EnsemblMetazoa" id="SCAU006818-RA">
    <property type="protein sequence ID" value="SCAU006818-PA"/>
    <property type="gene ID" value="SCAU006818"/>
</dbReference>
<protein>
    <recommendedName>
        <fullName evidence="8">tRNA (adenine(58)-N(1))-methyltransferase catalytic subunit TRMT61A</fullName>
        <ecNumber evidence="8">2.1.1.220</ecNumber>
    </recommendedName>
</protein>
<accession>A0A1I8PCD6</accession>
<evidence type="ECO:0000256" key="6">
    <source>
        <dbReference type="ARBA" id="ARBA00023242"/>
    </source>
</evidence>
<dbReference type="PIRSF" id="PIRSF017269">
    <property type="entry name" value="GCD14"/>
    <property type="match status" value="1"/>
</dbReference>
<dbReference type="Proteomes" id="UP000095300">
    <property type="component" value="Unassembled WGS sequence"/>
</dbReference>
<evidence type="ECO:0000256" key="7">
    <source>
        <dbReference type="ARBA" id="ARBA00048481"/>
    </source>
</evidence>
<feature type="binding site" evidence="9">
    <location>
        <position position="171"/>
    </location>
    <ligand>
        <name>S-adenosyl-L-methionine</name>
        <dbReference type="ChEBI" id="CHEBI:59789"/>
    </ligand>
</feature>
<feature type="binding site" evidence="9">
    <location>
        <position position="143"/>
    </location>
    <ligand>
        <name>S-adenosyl-L-methionine</name>
        <dbReference type="ChEBI" id="CHEBI:59789"/>
    </ligand>
</feature>
<keyword evidence="4 8" id="KW-0949">S-adenosyl-L-methionine</keyword>
<evidence type="ECO:0000256" key="9">
    <source>
        <dbReference type="PIRSR" id="PIRSR017269-1"/>
    </source>
</evidence>
<dbReference type="InterPro" id="IPR049470">
    <property type="entry name" value="TRM61_C"/>
</dbReference>
<dbReference type="KEGG" id="scac:106089953"/>
<evidence type="ECO:0000256" key="3">
    <source>
        <dbReference type="ARBA" id="ARBA00022679"/>
    </source>
</evidence>
<sequence>MSFLKPKDVIDEGDTVILYISVNSMHVIEATPTIVNKKGETIEHIFQTSFGALKVRNIIGVKYGSRVELSKGYAFVLLPNPELWTQTLPHRTQIIYTPDISMILHQLEVRPGSIVVESGTGSGSLSHYLLRAVKPHGHLHTFDFHEARANQARDEFQHHGLGDFVTVYHRDVCENGFGEELDGKADAVFLDLPAPQLAVPHAFKALKASGGRFCSFSPCIEQSQRVCVALQELGFTEIQSYEILQQEDIVKTKTFPIMDLEFLKTKKTASSEEENSEKDLTKILKQPRDTIKVLTSSAPPTQPGHTGFLTFATLQPAFAR</sequence>
<evidence type="ECO:0000256" key="5">
    <source>
        <dbReference type="ARBA" id="ARBA00022694"/>
    </source>
</evidence>
<dbReference type="PANTHER" id="PTHR12133:SF2">
    <property type="entry name" value="TRNA (ADENINE(58)-N(1))-METHYLTRANSFERASE CATALYTIC SUBUNIT TRMT61A"/>
    <property type="match status" value="1"/>
</dbReference>
<dbReference type="AlphaFoldDB" id="A0A1I8PCD6"/>
<dbReference type="GO" id="GO:0160107">
    <property type="term" value="F:tRNA (adenine(58)-N1)-methyltransferase activity"/>
    <property type="evidence" value="ECO:0007669"/>
    <property type="project" value="UniProtKB-EC"/>
</dbReference>
<dbReference type="OrthoDB" id="1925287at2759"/>
<keyword evidence="3 8" id="KW-0808">Transferase</keyword>